<comment type="caution">
    <text evidence="3">The sequence shown here is derived from an EMBL/GenBank/DDBJ whole genome shotgun (WGS) entry which is preliminary data.</text>
</comment>
<feature type="transmembrane region" description="Helical" evidence="2">
    <location>
        <begin position="36"/>
        <end position="55"/>
    </location>
</feature>
<organism evidence="3 4">
    <name type="scientific">Aquabacterium commune</name>
    <dbReference type="NCBI Taxonomy" id="70586"/>
    <lineage>
        <taxon>Bacteria</taxon>
        <taxon>Pseudomonadati</taxon>
        <taxon>Pseudomonadota</taxon>
        <taxon>Betaproteobacteria</taxon>
        <taxon>Burkholderiales</taxon>
        <taxon>Aquabacterium</taxon>
    </lineage>
</organism>
<dbReference type="Pfam" id="PF11911">
    <property type="entry name" value="DUF3429"/>
    <property type="match status" value="1"/>
</dbReference>
<keyword evidence="2" id="KW-1133">Transmembrane helix</keyword>
<name>A0A4R6REQ8_9BURK</name>
<evidence type="ECO:0000313" key="4">
    <source>
        <dbReference type="Proteomes" id="UP000294593"/>
    </source>
</evidence>
<sequence length="177" mass="18774">MLADAPAPNPKAPMTAHHAVPAAAHHPEPSELALRLGYAGLIPFAAGAVFVWLLVGRIDDEPFAFVVRALASYGALIVSFLGGMRWGLVMGSSEAGALSPGYQRRALWTGIAFSLAAWLALLMPPHAGLVVMGALLIACYLLDRKHYLELGVSGWLTLRFRLTVVASLSCFLAAAQI</sequence>
<keyword evidence="4" id="KW-1185">Reference proteome</keyword>
<evidence type="ECO:0000313" key="3">
    <source>
        <dbReference type="EMBL" id="TDP84692.1"/>
    </source>
</evidence>
<dbReference type="InterPro" id="IPR021836">
    <property type="entry name" value="DUF3429"/>
</dbReference>
<dbReference type="AlphaFoldDB" id="A0A4R6REQ8"/>
<feature type="transmembrane region" description="Helical" evidence="2">
    <location>
        <begin position="108"/>
        <end position="141"/>
    </location>
</feature>
<keyword evidence="2" id="KW-0472">Membrane</keyword>
<proteinExistence type="predicted"/>
<dbReference type="EMBL" id="SNXW01000003">
    <property type="protein sequence ID" value="TDP84692.1"/>
    <property type="molecule type" value="Genomic_DNA"/>
</dbReference>
<keyword evidence="2" id="KW-0812">Transmembrane</keyword>
<accession>A0A4R6REQ8</accession>
<reference evidence="3 4" key="1">
    <citation type="submission" date="2019-03" db="EMBL/GenBank/DDBJ databases">
        <title>Genomic Encyclopedia of Type Strains, Phase IV (KMG-IV): sequencing the most valuable type-strain genomes for metagenomic binning, comparative biology and taxonomic classification.</title>
        <authorList>
            <person name="Goeker M."/>
        </authorList>
    </citation>
    <scope>NUCLEOTIDE SEQUENCE [LARGE SCALE GENOMIC DNA]</scope>
    <source>
        <strain evidence="3 4">DSM 11901</strain>
    </source>
</reference>
<dbReference type="RefSeq" id="WP_243738574.1">
    <property type="nucleotide sequence ID" value="NZ_SNXW01000003.1"/>
</dbReference>
<dbReference type="Proteomes" id="UP000294593">
    <property type="component" value="Unassembled WGS sequence"/>
</dbReference>
<feature type="transmembrane region" description="Helical" evidence="2">
    <location>
        <begin position="67"/>
        <end position="88"/>
    </location>
</feature>
<feature type="region of interest" description="Disordered" evidence="1">
    <location>
        <begin position="1"/>
        <end position="20"/>
    </location>
</feature>
<dbReference type="PANTHER" id="PTHR15887:SF1">
    <property type="entry name" value="TRANSMEMBRANE PROTEIN 69"/>
    <property type="match status" value="1"/>
</dbReference>
<protein>
    <submittedName>
        <fullName evidence="3">Uncharacterized protein DUF3429</fullName>
    </submittedName>
</protein>
<gene>
    <name evidence="3" type="ORF">EV672_103263</name>
</gene>
<evidence type="ECO:0000256" key="2">
    <source>
        <dbReference type="SAM" id="Phobius"/>
    </source>
</evidence>
<dbReference type="PANTHER" id="PTHR15887">
    <property type="entry name" value="TRANSMEMBRANE PROTEIN 69"/>
    <property type="match status" value="1"/>
</dbReference>
<evidence type="ECO:0000256" key="1">
    <source>
        <dbReference type="SAM" id="MobiDB-lite"/>
    </source>
</evidence>